<keyword evidence="4 10" id="KW-0812">Transmembrane</keyword>
<comment type="caution">
    <text evidence="15">The sequence shown here is derived from an EMBL/GenBank/DDBJ whole genome shotgun (WGS) entry which is preliminary data.</text>
</comment>
<gene>
    <name evidence="15" type="ORF">E6K77_11185</name>
</gene>
<dbReference type="SUPFAM" id="SSF49452">
    <property type="entry name" value="Starch-binding domain-like"/>
    <property type="match status" value="1"/>
</dbReference>
<dbReference type="InterPro" id="IPR039426">
    <property type="entry name" value="TonB-dep_rcpt-like"/>
</dbReference>
<evidence type="ECO:0000256" key="12">
    <source>
        <dbReference type="SAM" id="SignalP"/>
    </source>
</evidence>
<dbReference type="PANTHER" id="PTHR30069:SF29">
    <property type="entry name" value="HEMOGLOBIN AND HEMOGLOBIN-HAPTOGLOBIN-BINDING PROTEIN 1-RELATED"/>
    <property type="match status" value="1"/>
</dbReference>
<protein>
    <recommendedName>
        <fullName evidence="17">TonB-dependent receptor plug domain-containing protein</fullName>
    </recommendedName>
</protein>
<feature type="domain" description="TonB-dependent receptor plug" evidence="14">
    <location>
        <begin position="132"/>
        <end position="254"/>
    </location>
</feature>
<evidence type="ECO:0000256" key="9">
    <source>
        <dbReference type="ARBA" id="ARBA00023237"/>
    </source>
</evidence>
<feature type="signal peptide" evidence="12">
    <location>
        <begin position="1"/>
        <end position="27"/>
    </location>
</feature>
<evidence type="ECO:0000256" key="6">
    <source>
        <dbReference type="ARBA" id="ARBA00023077"/>
    </source>
</evidence>
<dbReference type="SUPFAM" id="SSF56935">
    <property type="entry name" value="Porins"/>
    <property type="match status" value="1"/>
</dbReference>
<name>A0A538TBS4_UNCEI</name>
<dbReference type="Gene3D" id="2.40.170.20">
    <property type="entry name" value="TonB-dependent receptor, beta-barrel domain"/>
    <property type="match status" value="1"/>
</dbReference>
<accession>A0A538TBS4</accession>
<evidence type="ECO:0000259" key="13">
    <source>
        <dbReference type="Pfam" id="PF00593"/>
    </source>
</evidence>
<dbReference type="GO" id="GO:0030246">
    <property type="term" value="F:carbohydrate binding"/>
    <property type="evidence" value="ECO:0007669"/>
    <property type="project" value="InterPro"/>
</dbReference>
<dbReference type="PANTHER" id="PTHR30069">
    <property type="entry name" value="TONB-DEPENDENT OUTER MEMBRANE RECEPTOR"/>
    <property type="match status" value="1"/>
</dbReference>
<comment type="similarity">
    <text evidence="10 11">Belongs to the TonB-dependent receptor family.</text>
</comment>
<evidence type="ECO:0000313" key="16">
    <source>
        <dbReference type="Proteomes" id="UP000317366"/>
    </source>
</evidence>
<dbReference type="Proteomes" id="UP000317366">
    <property type="component" value="Unassembled WGS sequence"/>
</dbReference>
<feature type="chain" id="PRO_5022090043" description="TonB-dependent receptor plug domain-containing protein" evidence="12">
    <location>
        <begin position="28"/>
        <end position="876"/>
    </location>
</feature>
<keyword evidence="5 12" id="KW-0732">Signal</keyword>
<evidence type="ECO:0000256" key="11">
    <source>
        <dbReference type="RuleBase" id="RU003357"/>
    </source>
</evidence>
<evidence type="ECO:0000256" key="1">
    <source>
        <dbReference type="ARBA" id="ARBA00004571"/>
    </source>
</evidence>
<dbReference type="InterPro" id="IPR013784">
    <property type="entry name" value="Carb-bd-like_fold"/>
</dbReference>
<evidence type="ECO:0000259" key="14">
    <source>
        <dbReference type="Pfam" id="PF07715"/>
    </source>
</evidence>
<organism evidence="15 16">
    <name type="scientific">Eiseniibacteriota bacterium</name>
    <dbReference type="NCBI Taxonomy" id="2212470"/>
    <lineage>
        <taxon>Bacteria</taxon>
        <taxon>Candidatus Eiseniibacteriota</taxon>
    </lineage>
</organism>
<feature type="non-terminal residue" evidence="15">
    <location>
        <position position="876"/>
    </location>
</feature>
<dbReference type="Pfam" id="PF00593">
    <property type="entry name" value="TonB_dep_Rec_b-barrel"/>
    <property type="match status" value="1"/>
</dbReference>
<dbReference type="GO" id="GO:0044718">
    <property type="term" value="P:siderophore transmembrane transport"/>
    <property type="evidence" value="ECO:0007669"/>
    <property type="project" value="TreeGrafter"/>
</dbReference>
<dbReference type="InterPro" id="IPR000531">
    <property type="entry name" value="Beta-barrel_TonB"/>
</dbReference>
<dbReference type="Gene3D" id="2.60.40.1120">
    <property type="entry name" value="Carboxypeptidase-like, regulatory domain"/>
    <property type="match status" value="1"/>
</dbReference>
<dbReference type="GO" id="GO:0015344">
    <property type="term" value="F:siderophore uptake transmembrane transporter activity"/>
    <property type="evidence" value="ECO:0007669"/>
    <property type="project" value="TreeGrafter"/>
</dbReference>
<keyword evidence="8" id="KW-0675">Receptor</keyword>
<evidence type="ECO:0000256" key="10">
    <source>
        <dbReference type="PROSITE-ProRule" id="PRU01360"/>
    </source>
</evidence>
<dbReference type="InterPro" id="IPR037066">
    <property type="entry name" value="Plug_dom_sf"/>
</dbReference>
<evidence type="ECO:0000256" key="8">
    <source>
        <dbReference type="ARBA" id="ARBA00023170"/>
    </source>
</evidence>
<keyword evidence="6 11" id="KW-0798">TonB box</keyword>
<evidence type="ECO:0000256" key="3">
    <source>
        <dbReference type="ARBA" id="ARBA00022452"/>
    </source>
</evidence>
<proteinExistence type="inferred from homology"/>
<dbReference type="EMBL" id="VBOX01000116">
    <property type="protein sequence ID" value="TMQ61091.1"/>
    <property type="molecule type" value="Genomic_DNA"/>
</dbReference>
<sequence>MNIPFIRQLVGAAGAVVLLVCAVPAGTAQQGAIAGRVTDQASQQPVPGAQVLVEGTTRLTLTDRDGRFRFDNLTAGQYRLQVRLIGYATAARPVSVGLGETAQLDFVLSAAAVPLEAITVTATGEELRARELGNAPSHIDAAKVAQQAPVTDFTDLINARAPGLTVLPSSGTTGSGTRVRIRGATSLSLSNEPVIVVDGIRVENRATSNSTGTGVGGQVPSRLNDIDPADIETIEVQKGPAASSLYGTDAVNGVIQTRTKQGRPGPTRWEAYVEGGVLNDVTDWPANYQAQDAAGNFCPLSSATRVTPAPCVQSKLLSFNPLKTYSPFREGVRQEYGLSASGGSEQTTYYLAGHFNREKGDFVTNDLRRVSLRANVKTQTSQKLDLAVATGYTSSNLRLPENDNNALGILPSGLLGSADSTLNKGYGFLLPEQTYFIDARQGIERYTGSAQANFRPWSFLSLHGIAGTDVTNRFDQKTFPPGLVPLNQNTLDGSRQANRFQTLDYTAQLTAVASFRLSPDVNSSSSAGVQYFKDRLTGTIASGRKLVAGTTSLAGVIIPSVNEQTSEFVTLGYYVTEQVGWRDRRFITGALRSDRNSAFGKNFGNILYPKIAASWVMSEEPFFPRSDLVNSVRLRAAFGRSGRQPGPTDAVEFFSPVAVSDATVDVPGITDSSLGNANLRPERTEEIEAGFDADLWRQRFHLEFTAYGKKSKDALVARNLAPSLGVSSQRFENLGQVSNVGVELLLNAQVVKAPHVTWDLTLSMWGNRNRLDVLGPGIAPIIFGLGGASQRHTEGFPLGSYFMVPYTYADTSGDGILSTREVTLGTTPVFLGTPLPTHGATLSSEASIGPHVRVYGLLDGRWGNKLFNSTEQFRCG</sequence>
<dbReference type="InterPro" id="IPR012910">
    <property type="entry name" value="Plug_dom"/>
</dbReference>
<comment type="subcellular location">
    <subcellularLocation>
        <location evidence="1 10">Cell outer membrane</location>
        <topology evidence="1 10">Multi-pass membrane protein</topology>
    </subcellularLocation>
</comment>
<dbReference type="PROSITE" id="PS52016">
    <property type="entry name" value="TONB_DEPENDENT_REC_3"/>
    <property type="match status" value="1"/>
</dbReference>
<keyword evidence="9 10" id="KW-0998">Cell outer membrane</keyword>
<evidence type="ECO:0000256" key="5">
    <source>
        <dbReference type="ARBA" id="ARBA00022729"/>
    </source>
</evidence>
<dbReference type="Pfam" id="PF07715">
    <property type="entry name" value="Plug"/>
    <property type="match status" value="1"/>
</dbReference>
<dbReference type="Pfam" id="PF13620">
    <property type="entry name" value="CarboxypepD_reg"/>
    <property type="match status" value="1"/>
</dbReference>
<keyword evidence="2 10" id="KW-0813">Transport</keyword>
<reference evidence="15 16" key="1">
    <citation type="journal article" date="2019" name="Nat. Microbiol.">
        <title>Mediterranean grassland soil C-N compound turnover is dependent on rainfall and depth, and is mediated by genomically divergent microorganisms.</title>
        <authorList>
            <person name="Diamond S."/>
            <person name="Andeer P.F."/>
            <person name="Li Z."/>
            <person name="Crits-Christoph A."/>
            <person name="Burstein D."/>
            <person name="Anantharaman K."/>
            <person name="Lane K.R."/>
            <person name="Thomas B.C."/>
            <person name="Pan C."/>
            <person name="Northen T.R."/>
            <person name="Banfield J.F."/>
        </authorList>
    </citation>
    <scope>NUCLEOTIDE SEQUENCE [LARGE SCALE GENOMIC DNA]</scope>
    <source>
        <strain evidence="15">WS_7</strain>
    </source>
</reference>
<evidence type="ECO:0000313" key="15">
    <source>
        <dbReference type="EMBL" id="TMQ61091.1"/>
    </source>
</evidence>
<dbReference type="InterPro" id="IPR036942">
    <property type="entry name" value="Beta-barrel_TonB_sf"/>
</dbReference>
<evidence type="ECO:0000256" key="7">
    <source>
        <dbReference type="ARBA" id="ARBA00023136"/>
    </source>
</evidence>
<dbReference type="AlphaFoldDB" id="A0A538TBS4"/>
<evidence type="ECO:0000256" key="2">
    <source>
        <dbReference type="ARBA" id="ARBA00022448"/>
    </source>
</evidence>
<keyword evidence="7 10" id="KW-0472">Membrane</keyword>
<keyword evidence="3 10" id="KW-1134">Transmembrane beta strand</keyword>
<evidence type="ECO:0008006" key="17">
    <source>
        <dbReference type="Google" id="ProtNLM"/>
    </source>
</evidence>
<dbReference type="GO" id="GO:0009279">
    <property type="term" value="C:cell outer membrane"/>
    <property type="evidence" value="ECO:0007669"/>
    <property type="project" value="UniProtKB-SubCell"/>
</dbReference>
<evidence type="ECO:0000256" key="4">
    <source>
        <dbReference type="ARBA" id="ARBA00022692"/>
    </source>
</evidence>
<dbReference type="Gene3D" id="2.170.130.10">
    <property type="entry name" value="TonB-dependent receptor, plug domain"/>
    <property type="match status" value="1"/>
</dbReference>
<feature type="domain" description="TonB-dependent receptor-like beta-barrel" evidence="13">
    <location>
        <begin position="402"/>
        <end position="764"/>
    </location>
</feature>